<keyword evidence="5" id="KW-0411">Iron-sulfur</keyword>
<reference evidence="7 8" key="1">
    <citation type="submission" date="2021-03" db="EMBL/GenBank/DDBJ databases">
        <title>Sequencing the genomes of 1000 actinobacteria strains.</title>
        <authorList>
            <person name="Klenk H.-P."/>
        </authorList>
    </citation>
    <scope>NUCLEOTIDE SEQUENCE [LARGE SCALE GENOMIC DNA]</scope>
    <source>
        <strain evidence="7 8">DSM 46670</strain>
    </source>
</reference>
<proteinExistence type="predicted"/>
<evidence type="ECO:0000313" key="7">
    <source>
        <dbReference type="EMBL" id="MBP2327850.1"/>
    </source>
</evidence>
<comment type="cofactor">
    <cofactor evidence="1">
        <name>[4Fe-4S] cluster</name>
        <dbReference type="ChEBI" id="CHEBI:49883"/>
    </cofactor>
</comment>
<dbReference type="InterPro" id="IPR003451">
    <property type="entry name" value="LytB/IspH"/>
</dbReference>
<dbReference type="EMBL" id="JAGINW010000001">
    <property type="protein sequence ID" value="MBP2327850.1"/>
    <property type="molecule type" value="Genomic_DNA"/>
</dbReference>
<feature type="region of interest" description="Disordered" evidence="6">
    <location>
        <begin position="82"/>
        <end position="109"/>
    </location>
</feature>
<evidence type="ECO:0000313" key="8">
    <source>
        <dbReference type="Proteomes" id="UP001519332"/>
    </source>
</evidence>
<evidence type="ECO:0000256" key="1">
    <source>
        <dbReference type="ARBA" id="ARBA00001966"/>
    </source>
</evidence>
<name>A0ABS4TTZ5_9PSEU</name>
<keyword evidence="8" id="KW-1185">Reference proteome</keyword>
<accession>A0ABS4TTZ5</accession>
<evidence type="ECO:0000256" key="2">
    <source>
        <dbReference type="ARBA" id="ARBA00022485"/>
    </source>
</evidence>
<evidence type="ECO:0000256" key="3">
    <source>
        <dbReference type="ARBA" id="ARBA00022723"/>
    </source>
</evidence>
<keyword evidence="2" id="KW-0004">4Fe-4S</keyword>
<evidence type="ECO:0000256" key="5">
    <source>
        <dbReference type="ARBA" id="ARBA00023014"/>
    </source>
</evidence>
<sequence>MAGSCDVMFVLGGGPETGELAARLDSCPAPVHIVDRPEWIRPSWLAGAASVGLTVTPSAPPSLGRQVLDILSGLGPLSVVRRQVTTGPAGNDPWPSPVGASHGRHVSTH</sequence>
<organism evidence="7 8">
    <name type="scientific">Kibdelosporangium banguiense</name>
    <dbReference type="NCBI Taxonomy" id="1365924"/>
    <lineage>
        <taxon>Bacteria</taxon>
        <taxon>Bacillati</taxon>
        <taxon>Actinomycetota</taxon>
        <taxon>Actinomycetes</taxon>
        <taxon>Pseudonocardiales</taxon>
        <taxon>Pseudonocardiaceae</taxon>
        <taxon>Kibdelosporangium</taxon>
    </lineage>
</organism>
<protein>
    <submittedName>
        <fullName evidence="7">4-hydroxy-3-methylbut-2-enyl diphosphate reductase IspH</fullName>
    </submittedName>
</protein>
<keyword evidence="4" id="KW-0408">Iron</keyword>
<keyword evidence="3" id="KW-0479">Metal-binding</keyword>
<dbReference type="Gene3D" id="3.40.1010.20">
    <property type="entry name" value="4-hydroxy-3-methylbut-2-enyl diphosphate reductase, catalytic domain"/>
    <property type="match status" value="1"/>
</dbReference>
<gene>
    <name evidence="7" type="ORF">JOF56_008235</name>
</gene>
<evidence type="ECO:0000256" key="4">
    <source>
        <dbReference type="ARBA" id="ARBA00023004"/>
    </source>
</evidence>
<comment type="caution">
    <text evidence="7">The sequence shown here is derived from an EMBL/GenBank/DDBJ whole genome shotgun (WGS) entry which is preliminary data.</text>
</comment>
<evidence type="ECO:0000256" key="6">
    <source>
        <dbReference type="SAM" id="MobiDB-lite"/>
    </source>
</evidence>
<dbReference type="Pfam" id="PF02401">
    <property type="entry name" value="LYTB"/>
    <property type="match status" value="1"/>
</dbReference>
<dbReference type="Proteomes" id="UP001519332">
    <property type="component" value="Unassembled WGS sequence"/>
</dbReference>